<organism evidence="7">
    <name type="scientific">Taenia asiatica</name>
    <name type="common">Asian tapeworm</name>
    <dbReference type="NCBI Taxonomy" id="60517"/>
    <lineage>
        <taxon>Eukaryota</taxon>
        <taxon>Metazoa</taxon>
        <taxon>Spiralia</taxon>
        <taxon>Lophotrochozoa</taxon>
        <taxon>Platyhelminthes</taxon>
        <taxon>Cestoda</taxon>
        <taxon>Eucestoda</taxon>
        <taxon>Cyclophyllidea</taxon>
        <taxon>Taeniidae</taxon>
        <taxon>Taenia</taxon>
    </lineage>
</organism>
<dbReference type="InterPro" id="IPR013126">
    <property type="entry name" value="Hsp_70_fam"/>
</dbReference>
<dbReference type="InterPro" id="IPR018181">
    <property type="entry name" value="Heat_shock_70_CS"/>
</dbReference>
<dbReference type="AlphaFoldDB" id="A0A0R3W9G6"/>
<gene>
    <name evidence="5" type="ORF">TASK_LOCUS7093</name>
</gene>
<keyword evidence="2 4" id="KW-0547">Nucleotide-binding</keyword>
<dbReference type="FunFam" id="3.90.640.10:FF:000010">
    <property type="entry name" value="heat shock 70 kDa protein 14"/>
    <property type="match status" value="1"/>
</dbReference>
<dbReference type="Gene3D" id="2.60.34.10">
    <property type="entry name" value="Substrate Binding Domain Of DNAk, Chain A, domain 1"/>
    <property type="match status" value="1"/>
</dbReference>
<evidence type="ECO:0000313" key="6">
    <source>
        <dbReference type="Proteomes" id="UP000282613"/>
    </source>
</evidence>
<dbReference type="Gene3D" id="3.30.420.40">
    <property type="match status" value="2"/>
</dbReference>
<sequence>MHQSSKRLPPLAIDYGNTHCRCAIYDPITEEVDIFTDSSVDDGLRRYIHSYVAFNTDPPLVGNLARVEAMRNPNHSVCWVKRLLGRRPSDVTRLTSGLCCQVGIYYDGMSEYLKFNEDQYLTEEIAAMLLSRLREMAEERLERRVNTTLITVPACFNDAQREAIVNAAEIAGFYRVHLLNETTAASIAYAACNVVALKDPKNVVFYDLGGGHVSVLVCRITSTQCRVLGTAGTIALGGDNFDECVATKLAEEFERTRGVDVRGNRRDFMRLRLACERAKRILSYEQSATIKMTDLSTPPTFTRSLTRTEFDSMCWELFESAVKPVTDALEVANLSKYDVDDVVILGGASRMPQLQALLRNIFHQKELNKTFHSEETIVVGAALYAARKTKLSPNLLDVCDVLAYAISMEQPKGTCHTLISPNTPIPCVVRVALSKSLASLESHPEVRLYEGQHALASDNRYLGSFKLSNLQASSDTSTVELILTPSGILKVKRLDELLAVEKTGLSASMKSAAKRRFTSKLASNTSVVILKKQRRHLEKLICNLRLTTQAPDAHVNEVDRDYIHSCTAILFTWLSRHQQATLAEVENKIREVKGIANRLTSNSRSPQLWSPTSLRQK</sequence>
<evidence type="ECO:0000256" key="2">
    <source>
        <dbReference type="ARBA" id="ARBA00022741"/>
    </source>
</evidence>
<name>A0A0R3W9G6_TAEAS</name>
<evidence type="ECO:0000313" key="7">
    <source>
        <dbReference type="WBParaSite" id="TASK_0000709201-mRNA-1"/>
    </source>
</evidence>
<evidence type="ECO:0000256" key="3">
    <source>
        <dbReference type="ARBA" id="ARBA00022840"/>
    </source>
</evidence>
<dbReference type="PANTHER" id="PTHR19375">
    <property type="entry name" value="HEAT SHOCK PROTEIN 70KDA"/>
    <property type="match status" value="1"/>
</dbReference>
<reference evidence="5 6" key="2">
    <citation type="submission" date="2018-11" db="EMBL/GenBank/DDBJ databases">
        <authorList>
            <consortium name="Pathogen Informatics"/>
        </authorList>
    </citation>
    <scope>NUCLEOTIDE SEQUENCE [LARGE SCALE GENOMIC DNA]</scope>
</reference>
<proteinExistence type="inferred from homology"/>
<reference evidence="7" key="1">
    <citation type="submission" date="2017-02" db="UniProtKB">
        <authorList>
            <consortium name="WormBaseParasite"/>
        </authorList>
    </citation>
    <scope>IDENTIFICATION</scope>
</reference>
<dbReference type="STRING" id="60517.A0A0R3W9G6"/>
<dbReference type="OrthoDB" id="6250378at2759"/>
<accession>A0A0R3W9G6</accession>
<evidence type="ECO:0000256" key="4">
    <source>
        <dbReference type="RuleBase" id="RU003322"/>
    </source>
</evidence>
<comment type="similarity">
    <text evidence="1 4">Belongs to the heat shock protein 70 family.</text>
</comment>
<dbReference type="GO" id="GO:0005524">
    <property type="term" value="F:ATP binding"/>
    <property type="evidence" value="ECO:0007669"/>
    <property type="project" value="UniProtKB-KW"/>
</dbReference>
<dbReference type="EMBL" id="UYRS01018574">
    <property type="protein sequence ID" value="VDK37856.1"/>
    <property type="molecule type" value="Genomic_DNA"/>
</dbReference>
<keyword evidence="3 4" id="KW-0067">ATP-binding</keyword>
<dbReference type="PRINTS" id="PR00301">
    <property type="entry name" value="HEATSHOCK70"/>
</dbReference>
<dbReference type="Gene3D" id="3.90.640.10">
    <property type="entry name" value="Actin, Chain A, domain 4"/>
    <property type="match status" value="1"/>
</dbReference>
<dbReference type="Gene3D" id="3.30.30.30">
    <property type="match status" value="1"/>
</dbReference>
<dbReference type="InterPro" id="IPR043129">
    <property type="entry name" value="ATPase_NBD"/>
</dbReference>
<dbReference type="Proteomes" id="UP000282613">
    <property type="component" value="Unassembled WGS sequence"/>
</dbReference>
<evidence type="ECO:0000313" key="5">
    <source>
        <dbReference type="EMBL" id="VDK37856.1"/>
    </source>
</evidence>
<dbReference type="InterPro" id="IPR029047">
    <property type="entry name" value="HSP70_peptide-bd_sf"/>
</dbReference>
<dbReference type="GO" id="GO:0140662">
    <property type="term" value="F:ATP-dependent protein folding chaperone"/>
    <property type="evidence" value="ECO:0007669"/>
    <property type="project" value="InterPro"/>
</dbReference>
<dbReference type="Pfam" id="PF00012">
    <property type="entry name" value="HSP70"/>
    <property type="match status" value="1"/>
</dbReference>
<keyword evidence="6" id="KW-1185">Reference proteome</keyword>
<evidence type="ECO:0000256" key="1">
    <source>
        <dbReference type="ARBA" id="ARBA00007381"/>
    </source>
</evidence>
<dbReference type="PROSITE" id="PS01036">
    <property type="entry name" value="HSP70_3"/>
    <property type="match status" value="1"/>
</dbReference>
<dbReference type="WBParaSite" id="TASK_0000709201-mRNA-1">
    <property type="protein sequence ID" value="TASK_0000709201-mRNA-1"/>
    <property type="gene ID" value="TASK_0000709201"/>
</dbReference>
<dbReference type="SUPFAM" id="SSF100920">
    <property type="entry name" value="Heat shock protein 70kD (HSP70), peptide-binding domain"/>
    <property type="match status" value="1"/>
</dbReference>
<dbReference type="SUPFAM" id="SSF53067">
    <property type="entry name" value="Actin-like ATPase domain"/>
    <property type="match status" value="2"/>
</dbReference>
<protein>
    <submittedName>
        <fullName evidence="7">Heat shock protein</fullName>
    </submittedName>
</protein>